<keyword evidence="8" id="KW-1185">Reference proteome</keyword>
<evidence type="ECO:0000313" key="7">
    <source>
        <dbReference type="EMBL" id="MFD0855107.1"/>
    </source>
</evidence>
<organism evidence="7 8">
    <name type="scientific">Actinomadura adrarensis</name>
    <dbReference type="NCBI Taxonomy" id="1819600"/>
    <lineage>
        <taxon>Bacteria</taxon>
        <taxon>Bacillati</taxon>
        <taxon>Actinomycetota</taxon>
        <taxon>Actinomycetes</taxon>
        <taxon>Streptosporangiales</taxon>
        <taxon>Thermomonosporaceae</taxon>
        <taxon>Actinomadura</taxon>
    </lineage>
</organism>
<keyword evidence="2 5" id="KW-0812">Transmembrane</keyword>
<sequence length="311" mass="33257">MSLLLYTGLTLLNLVLFPYLNQVAAGGTVDTGTLITALVVFSFLVGVLFWYRHRRLTSLGIAFDRAMLAHLVDRLTRTSATTQLTSGGVLQRVMSARDVRTAGTNLILTLVTDALAVVILLAFMVSMSPPLAGVVMAISALHVGLTLLARRPINRHIGEQLRLEGELQDVLIATSEGLTTFRGLGAVSHLRDEHDRRLGLLLESVRTLEYKLSWMHGPSSALRFSGLYAILVVGSVLVSAGMVSTGELFGFLTLGGTVLFSITSIAQSIPTIAALERQLRFVSTLLALPVLPDGTRSDKIAGAPAVELAGV</sequence>
<dbReference type="InterPro" id="IPR036640">
    <property type="entry name" value="ABC1_TM_sf"/>
</dbReference>
<dbReference type="InterPro" id="IPR011527">
    <property type="entry name" value="ABC1_TM_dom"/>
</dbReference>
<feature type="non-terminal residue" evidence="7">
    <location>
        <position position="311"/>
    </location>
</feature>
<dbReference type="Gene3D" id="1.20.1560.10">
    <property type="entry name" value="ABC transporter type 1, transmembrane domain"/>
    <property type="match status" value="1"/>
</dbReference>
<dbReference type="EMBL" id="JBHTIR010003379">
    <property type="protein sequence ID" value="MFD0855107.1"/>
    <property type="molecule type" value="Genomic_DNA"/>
</dbReference>
<feature type="domain" description="ABC transmembrane type-1" evidence="6">
    <location>
        <begin position="1"/>
        <end position="274"/>
    </location>
</feature>
<dbReference type="Pfam" id="PF00664">
    <property type="entry name" value="ABC_membrane"/>
    <property type="match status" value="1"/>
</dbReference>
<feature type="transmembrane region" description="Helical" evidence="5">
    <location>
        <begin position="249"/>
        <end position="275"/>
    </location>
</feature>
<evidence type="ECO:0000256" key="2">
    <source>
        <dbReference type="ARBA" id="ARBA00022692"/>
    </source>
</evidence>
<keyword evidence="4 5" id="KW-0472">Membrane</keyword>
<proteinExistence type="predicted"/>
<evidence type="ECO:0000256" key="3">
    <source>
        <dbReference type="ARBA" id="ARBA00022989"/>
    </source>
</evidence>
<name>A0ABW3CNC1_9ACTN</name>
<reference evidence="8" key="1">
    <citation type="journal article" date="2019" name="Int. J. Syst. Evol. Microbiol.">
        <title>The Global Catalogue of Microorganisms (GCM) 10K type strain sequencing project: providing services to taxonomists for standard genome sequencing and annotation.</title>
        <authorList>
            <consortium name="The Broad Institute Genomics Platform"/>
            <consortium name="The Broad Institute Genome Sequencing Center for Infectious Disease"/>
            <person name="Wu L."/>
            <person name="Ma J."/>
        </authorList>
    </citation>
    <scope>NUCLEOTIDE SEQUENCE [LARGE SCALE GENOMIC DNA]</scope>
    <source>
        <strain evidence="8">JCM 31696</strain>
    </source>
</reference>
<dbReference type="PROSITE" id="PS50929">
    <property type="entry name" value="ABC_TM1F"/>
    <property type="match status" value="1"/>
</dbReference>
<comment type="subcellular location">
    <subcellularLocation>
        <location evidence="1">Cell membrane</location>
        <topology evidence="1">Multi-pass membrane protein</topology>
    </subcellularLocation>
</comment>
<evidence type="ECO:0000259" key="6">
    <source>
        <dbReference type="PROSITE" id="PS50929"/>
    </source>
</evidence>
<feature type="transmembrane region" description="Helical" evidence="5">
    <location>
        <begin position="102"/>
        <end position="125"/>
    </location>
</feature>
<evidence type="ECO:0000313" key="8">
    <source>
        <dbReference type="Proteomes" id="UP001597083"/>
    </source>
</evidence>
<feature type="transmembrane region" description="Helical" evidence="5">
    <location>
        <begin position="35"/>
        <end position="51"/>
    </location>
</feature>
<feature type="transmembrane region" description="Helical" evidence="5">
    <location>
        <begin position="131"/>
        <end position="149"/>
    </location>
</feature>
<evidence type="ECO:0000256" key="4">
    <source>
        <dbReference type="ARBA" id="ARBA00023136"/>
    </source>
</evidence>
<protein>
    <submittedName>
        <fullName evidence="7">ABC transporter transmembrane domain-containing protein</fullName>
    </submittedName>
</protein>
<keyword evidence="3 5" id="KW-1133">Transmembrane helix</keyword>
<dbReference type="SUPFAM" id="SSF90123">
    <property type="entry name" value="ABC transporter transmembrane region"/>
    <property type="match status" value="1"/>
</dbReference>
<evidence type="ECO:0000256" key="5">
    <source>
        <dbReference type="SAM" id="Phobius"/>
    </source>
</evidence>
<evidence type="ECO:0000256" key="1">
    <source>
        <dbReference type="ARBA" id="ARBA00004651"/>
    </source>
</evidence>
<gene>
    <name evidence="7" type="ORF">ACFQ07_22895</name>
</gene>
<accession>A0ABW3CNC1</accession>
<dbReference type="Proteomes" id="UP001597083">
    <property type="component" value="Unassembled WGS sequence"/>
</dbReference>
<comment type="caution">
    <text evidence="7">The sequence shown here is derived from an EMBL/GenBank/DDBJ whole genome shotgun (WGS) entry which is preliminary data.</text>
</comment>
<feature type="transmembrane region" description="Helical" evidence="5">
    <location>
        <begin position="221"/>
        <end position="243"/>
    </location>
</feature>